<name>A0A6J5UB03_PRUAR</name>
<dbReference type="Proteomes" id="UP000507222">
    <property type="component" value="Unassembled WGS sequence"/>
</dbReference>
<dbReference type="AlphaFoldDB" id="A0A6J5UB03"/>
<sequence>MHNDEKKLKFEQCIEQQFEEYYNTLGPNILPSSSNKHGLVDGNYEGYKTPIRSPKSPKIISDYPPSYSYRYGFIEMCNVVAWEEEVLEGSLTVLKSIGEEAIVQHAHTLVVNISAIG</sequence>
<accession>A0A6J5UB03</accession>
<reference evidence="1 2" key="1">
    <citation type="submission" date="2020-05" db="EMBL/GenBank/DDBJ databases">
        <authorList>
            <person name="Campoy J."/>
            <person name="Schneeberger K."/>
            <person name="Spophaly S."/>
        </authorList>
    </citation>
    <scope>NUCLEOTIDE SEQUENCE [LARGE SCALE GENOMIC DNA]</scope>
    <source>
        <strain evidence="1">PruArmRojPasFocal</strain>
    </source>
</reference>
<proteinExistence type="predicted"/>
<gene>
    <name evidence="1" type="ORF">CURHAP_LOCUS20229</name>
</gene>
<protein>
    <submittedName>
        <fullName evidence="1">Uncharacterized protein</fullName>
    </submittedName>
</protein>
<organism evidence="1 2">
    <name type="scientific">Prunus armeniaca</name>
    <name type="common">Apricot</name>
    <name type="synonym">Armeniaca vulgaris</name>
    <dbReference type="NCBI Taxonomy" id="36596"/>
    <lineage>
        <taxon>Eukaryota</taxon>
        <taxon>Viridiplantae</taxon>
        <taxon>Streptophyta</taxon>
        <taxon>Embryophyta</taxon>
        <taxon>Tracheophyta</taxon>
        <taxon>Spermatophyta</taxon>
        <taxon>Magnoliopsida</taxon>
        <taxon>eudicotyledons</taxon>
        <taxon>Gunneridae</taxon>
        <taxon>Pentapetalae</taxon>
        <taxon>rosids</taxon>
        <taxon>fabids</taxon>
        <taxon>Rosales</taxon>
        <taxon>Rosaceae</taxon>
        <taxon>Amygdaloideae</taxon>
        <taxon>Amygdaleae</taxon>
        <taxon>Prunus</taxon>
    </lineage>
</organism>
<evidence type="ECO:0000313" key="2">
    <source>
        <dbReference type="Proteomes" id="UP000507222"/>
    </source>
</evidence>
<evidence type="ECO:0000313" key="1">
    <source>
        <dbReference type="EMBL" id="CAB4273102.1"/>
    </source>
</evidence>
<dbReference type="EMBL" id="CAEKDK010000003">
    <property type="protein sequence ID" value="CAB4273102.1"/>
    <property type="molecule type" value="Genomic_DNA"/>
</dbReference>